<dbReference type="EnsemblProtists" id="HpaT807635">
    <property type="protein sequence ID" value="HpaP807635"/>
    <property type="gene ID" value="HpaG807635"/>
</dbReference>
<evidence type="ECO:0000313" key="2">
    <source>
        <dbReference type="Proteomes" id="UP000011713"/>
    </source>
</evidence>
<keyword evidence="2" id="KW-1185">Reference proteome</keyword>
<proteinExistence type="predicted"/>
<dbReference type="Proteomes" id="UP000011713">
    <property type="component" value="Unassembled WGS sequence"/>
</dbReference>
<dbReference type="STRING" id="559515.M4BMJ8"/>
<sequence>MTTLLAMVSHLRRQQRLIDTMRSTCRKMAFTRWHSLYRVTAWLDEHRVEMLAHYSSMPPARSTTAPSCPSW</sequence>
<dbReference type="PANTHER" id="PTHR37067">
    <property type="entry name" value="PX DOMAIN-CONTAINING PROTEIN"/>
    <property type="match status" value="1"/>
</dbReference>
<dbReference type="VEuPathDB" id="FungiDB:HpaG807635"/>
<evidence type="ECO:0000313" key="1">
    <source>
        <dbReference type="EnsemblProtists" id="HpaP807635"/>
    </source>
</evidence>
<dbReference type="HOGENOM" id="CLU_2745480_0_0_1"/>
<reference evidence="1" key="2">
    <citation type="submission" date="2015-06" db="UniProtKB">
        <authorList>
            <consortium name="EnsemblProtists"/>
        </authorList>
    </citation>
    <scope>IDENTIFICATION</scope>
    <source>
        <strain evidence="1">Emoy2</strain>
    </source>
</reference>
<dbReference type="InParanoid" id="M4BMJ8"/>
<organism evidence="1 2">
    <name type="scientific">Hyaloperonospora arabidopsidis (strain Emoy2)</name>
    <name type="common">Downy mildew agent</name>
    <name type="synonym">Peronospora arabidopsidis</name>
    <dbReference type="NCBI Taxonomy" id="559515"/>
    <lineage>
        <taxon>Eukaryota</taxon>
        <taxon>Sar</taxon>
        <taxon>Stramenopiles</taxon>
        <taxon>Oomycota</taxon>
        <taxon>Peronosporomycetes</taxon>
        <taxon>Peronosporales</taxon>
        <taxon>Peronosporaceae</taxon>
        <taxon>Hyaloperonospora</taxon>
    </lineage>
</organism>
<accession>M4BMJ8</accession>
<dbReference type="EMBL" id="JH598420">
    <property type="status" value="NOT_ANNOTATED_CDS"/>
    <property type="molecule type" value="Genomic_DNA"/>
</dbReference>
<reference evidence="2" key="1">
    <citation type="journal article" date="2010" name="Science">
        <title>Signatures of adaptation to obligate biotrophy in the Hyaloperonospora arabidopsidis genome.</title>
        <authorList>
            <person name="Baxter L."/>
            <person name="Tripathy S."/>
            <person name="Ishaque N."/>
            <person name="Boot N."/>
            <person name="Cabral A."/>
            <person name="Kemen E."/>
            <person name="Thines M."/>
            <person name="Ah-Fong A."/>
            <person name="Anderson R."/>
            <person name="Badejoko W."/>
            <person name="Bittner-Eddy P."/>
            <person name="Boore J.L."/>
            <person name="Chibucos M.C."/>
            <person name="Coates M."/>
            <person name="Dehal P."/>
            <person name="Delehaunty K."/>
            <person name="Dong S."/>
            <person name="Downton P."/>
            <person name="Dumas B."/>
            <person name="Fabro G."/>
            <person name="Fronick C."/>
            <person name="Fuerstenberg S.I."/>
            <person name="Fulton L."/>
            <person name="Gaulin E."/>
            <person name="Govers F."/>
            <person name="Hughes L."/>
            <person name="Humphray S."/>
            <person name="Jiang R.H."/>
            <person name="Judelson H."/>
            <person name="Kamoun S."/>
            <person name="Kyung K."/>
            <person name="Meijer H."/>
            <person name="Minx P."/>
            <person name="Morris P."/>
            <person name="Nelson J."/>
            <person name="Phuntumart V."/>
            <person name="Qutob D."/>
            <person name="Rehmany A."/>
            <person name="Rougon-Cardoso A."/>
            <person name="Ryden P."/>
            <person name="Torto-Alalibo T."/>
            <person name="Studholme D."/>
            <person name="Wang Y."/>
            <person name="Win J."/>
            <person name="Wood J."/>
            <person name="Clifton S.W."/>
            <person name="Rogers J."/>
            <person name="Van den Ackerveken G."/>
            <person name="Jones J.D."/>
            <person name="McDowell J.M."/>
            <person name="Beynon J."/>
            <person name="Tyler B.M."/>
        </authorList>
    </citation>
    <scope>NUCLEOTIDE SEQUENCE [LARGE SCALE GENOMIC DNA]</scope>
    <source>
        <strain evidence="2">Emoy2</strain>
    </source>
</reference>
<dbReference type="PANTHER" id="PTHR37067:SF3">
    <property type="entry name" value="PX DOMAIN-CONTAINING PROTEIN"/>
    <property type="match status" value="1"/>
</dbReference>
<name>M4BMJ8_HYAAE</name>
<dbReference type="AlphaFoldDB" id="M4BMJ8"/>
<protein>
    <submittedName>
        <fullName evidence="1">Uncharacterized protein</fullName>
    </submittedName>
</protein>